<comment type="similarity">
    <text evidence="2">Belongs to the bacterial diacylglycerol kinase family.</text>
</comment>
<keyword evidence="7 17" id="KW-0547">Nucleotide-binding</keyword>
<evidence type="ECO:0000256" key="9">
    <source>
        <dbReference type="ARBA" id="ARBA00022840"/>
    </source>
</evidence>
<dbReference type="InterPro" id="IPR036945">
    <property type="entry name" value="DAGK_sf"/>
</dbReference>
<keyword evidence="12 19" id="KW-0472">Membrane</keyword>
<evidence type="ECO:0000256" key="7">
    <source>
        <dbReference type="ARBA" id="ARBA00022741"/>
    </source>
</evidence>
<dbReference type="Pfam" id="PF01219">
    <property type="entry name" value="DAGK_prokar"/>
    <property type="match status" value="1"/>
</dbReference>
<keyword evidence="10 19" id="KW-1133">Transmembrane helix</keyword>
<keyword evidence="11" id="KW-0443">Lipid metabolism</keyword>
<dbReference type="GO" id="GO:0005886">
    <property type="term" value="C:plasma membrane"/>
    <property type="evidence" value="ECO:0007669"/>
    <property type="project" value="UniProtKB-SubCell"/>
</dbReference>
<dbReference type="PANTHER" id="PTHR34299">
    <property type="entry name" value="DIACYLGLYCEROL KINASE"/>
    <property type="match status" value="1"/>
</dbReference>
<evidence type="ECO:0000256" key="1">
    <source>
        <dbReference type="ARBA" id="ARBA00004651"/>
    </source>
</evidence>
<evidence type="ECO:0000256" key="10">
    <source>
        <dbReference type="ARBA" id="ARBA00022989"/>
    </source>
</evidence>
<feature type="transmembrane region" description="Helical" evidence="19">
    <location>
        <begin position="97"/>
        <end position="116"/>
    </location>
</feature>
<feature type="binding site" evidence="17">
    <location>
        <position position="117"/>
    </location>
    <ligand>
        <name>ATP</name>
        <dbReference type="ChEBI" id="CHEBI:30616"/>
    </ligand>
</feature>
<keyword evidence="3" id="KW-1003">Cell membrane</keyword>
<feature type="binding site" evidence="17">
    <location>
        <begin position="135"/>
        <end position="136"/>
    </location>
    <ligand>
        <name>ATP</name>
        <dbReference type="ChEBI" id="CHEBI:30616"/>
    </ligand>
</feature>
<feature type="transmembrane region" description="Helical" evidence="19">
    <location>
        <begin position="137"/>
        <end position="157"/>
    </location>
</feature>
<keyword evidence="4" id="KW-0444">Lipid biosynthesis</keyword>
<evidence type="ECO:0000313" key="21">
    <source>
        <dbReference type="Proteomes" id="UP000231246"/>
    </source>
</evidence>
<evidence type="ECO:0000256" key="11">
    <source>
        <dbReference type="ARBA" id="ARBA00023098"/>
    </source>
</evidence>
<keyword evidence="6 19" id="KW-0812">Transmembrane</keyword>
<dbReference type="PANTHER" id="PTHR34299:SF1">
    <property type="entry name" value="DIACYLGLYCEROL KINASE"/>
    <property type="match status" value="1"/>
</dbReference>
<comment type="caution">
    <text evidence="20">The sequence shown here is derived from an EMBL/GenBank/DDBJ whole genome shotgun (WGS) entry which is preliminary data.</text>
</comment>
<evidence type="ECO:0000256" key="2">
    <source>
        <dbReference type="ARBA" id="ARBA00005967"/>
    </source>
</evidence>
<evidence type="ECO:0000256" key="12">
    <source>
        <dbReference type="ARBA" id="ARBA00023136"/>
    </source>
</evidence>
<feature type="active site" description="Proton acceptor" evidence="15">
    <location>
        <position position="110"/>
    </location>
</feature>
<dbReference type="AlphaFoldDB" id="A0A2H0BW69"/>
<evidence type="ECO:0000256" key="17">
    <source>
        <dbReference type="PIRSR" id="PIRSR600829-3"/>
    </source>
</evidence>
<evidence type="ECO:0000256" key="16">
    <source>
        <dbReference type="PIRSR" id="PIRSR600829-2"/>
    </source>
</evidence>
<gene>
    <name evidence="20" type="ORF">COW99_01505</name>
</gene>
<proteinExistence type="inferred from homology"/>
<organism evidence="20 21">
    <name type="scientific">Candidatus Roizmanbacteria bacterium CG22_combo_CG10-13_8_21_14_all_38_20</name>
    <dbReference type="NCBI Taxonomy" id="1974862"/>
    <lineage>
        <taxon>Bacteria</taxon>
        <taxon>Candidatus Roizmaniibacteriota</taxon>
    </lineage>
</organism>
<evidence type="ECO:0000256" key="14">
    <source>
        <dbReference type="ARBA" id="ARBA00023264"/>
    </source>
</evidence>
<comment type="subcellular location">
    <subcellularLocation>
        <location evidence="1">Cell membrane</location>
        <topology evidence="1">Multi-pass membrane protein</topology>
    </subcellularLocation>
</comment>
<dbReference type="GO" id="GO:0046872">
    <property type="term" value="F:metal ion binding"/>
    <property type="evidence" value="ECO:0007669"/>
    <property type="project" value="UniProtKB-KW"/>
</dbReference>
<reference evidence="20 21" key="1">
    <citation type="submission" date="2017-09" db="EMBL/GenBank/DDBJ databases">
        <title>Depth-based differentiation of microbial function through sediment-hosted aquifers and enrichment of novel symbionts in the deep terrestrial subsurface.</title>
        <authorList>
            <person name="Probst A.J."/>
            <person name="Ladd B."/>
            <person name="Jarett J.K."/>
            <person name="Geller-Mcgrath D.E."/>
            <person name="Sieber C.M."/>
            <person name="Emerson J.B."/>
            <person name="Anantharaman K."/>
            <person name="Thomas B.C."/>
            <person name="Malmstrom R."/>
            <person name="Stieglmeier M."/>
            <person name="Klingl A."/>
            <person name="Woyke T."/>
            <person name="Ryan C.M."/>
            <person name="Banfield J.F."/>
        </authorList>
    </citation>
    <scope>NUCLEOTIDE SEQUENCE [LARGE SCALE GENOMIC DNA]</scope>
    <source>
        <strain evidence="20">CG22_combo_CG10-13_8_21_14_all_38_20</strain>
    </source>
</reference>
<evidence type="ECO:0000256" key="13">
    <source>
        <dbReference type="ARBA" id="ARBA00023209"/>
    </source>
</evidence>
<dbReference type="CDD" id="cd14265">
    <property type="entry name" value="UDPK_IM_like"/>
    <property type="match status" value="1"/>
</dbReference>
<evidence type="ECO:0000256" key="6">
    <source>
        <dbReference type="ARBA" id="ARBA00022692"/>
    </source>
</evidence>
<keyword evidence="18" id="KW-0460">Magnesium</keyword>
<dbReference type="EMBL" id="PCTA01000010">
    <property type="protein sequence ID" value="PIP61881.1"/>
    <property type="molecule type" value="Genomic_DNA"/>
</dbReference>
<dbReference type="Gene3D" id="1.10.287.3610">
    <property type="match status" value="1"/>
</dbReference>
<dbReference type="InterPro" id="IPR033717">
    <property type="entry name" value="UDPK"/>
</dbReference>
<comment type="cofactor">
    <cofactor evidence="18">
        <name>Mg(2+)</name>
        <dbReference type="ChEBI" id="CHEBI:18420"/>
    </cofactor>
    <text evidence="18">Mn(2+), Zn(2+), Cd(2+) and Co(2+) support activity to lesser extents.</text>
</comment>
<evidence type="ECO:0000256" key="15">
    <source>
        <dbReference type="PIRSR" id="PIRSR600829-1"/>
    </source>
</evidence>
<protein>
    <recommendedName>
        <fullName evidence="22">Diacylglycerol kinase</fullName>
    </recommendedName>
</protein>
<keyword evidence="14" id="KW-1208">Phospholipid metabolism</keyword>
<name>A0A2H0BW69_9BACT</name>
<keyword evidence="13" id="KW-0594">Phospholipid biosynthesis</keyword>
<evidence type="ECO:0008006" key="22">
    <source>
        <dbReference type="Google" id="ProtNLM"/>
    </source>
</evidence>
<dbReference type="GO" id="GO:0005524">
    <property type="term" value="F:ATP binding"/>
    <property type="evidence" value="ECO:0007669"/>
    <property type="project" value="UniProtKB-KW"/>
</dbReference>
<evidence type="ECO:0000256" key="8">
    <source>
        <dbReference type="ARBA" id="ARBA00022777"/>
    </source>
</evidence>
<evidence type="ECO:0000313" key="20">
    <source>
        <dbReference type="EMBL" id="PIP61881.1"/>
    </source>
</evidence>
<keyword evidence="8" id="KW-0418">Kinase</keyword>
<dbReference type="GO" id="GO:0008654">
    <property type="term" value="P:phospholipid biosynthetic process"/>
    <property type="evidence" value="ECO:0007669"/>
    <property type="project" value="UniProtKB-KW"/>
</dbReference>
<dbReference type="InterPro" id="IPR000829">
    <property type="entry name" value="DAGK"/>
</dbReference>
<evidence type="ECO:0000256" key="3">
    <source>
        <dbReference type="ARBA" id="ARBA00022475"/>
    </source>
</evidence>
<evidence type="ECO:0000256" key="4">
    <source>
        <dbReference type="ARBA" id="ARBA00022516"/>
    </source>
</evidence>
<feature type="binding site" evidence="18">
    <location>
        <position position="117"/>
    </location>
    <ligand>
        <name>a divalent metal cation</name>
        <dbReference type="ChEBI" id="CHEBI:60240"/>
    </ligand>
</feature>
<evidence type="ECO:0000256" key="18">
    <source>
        <dbReference type="PIRSR" id="PIRSR600829-4"/>
    </source>
</evidence>
<keyword evidence="5" id="KW-0808">Transferase</keyword>
<feature type="binding site" evidence="16">
    <location>
        <position position="110"/>
    </location>
    <ligand>
        <name>substrate</name>
    </ligand>
</feature>
<sequence length="162" mass="18099">MIICFLMGTGKHIYMSKLLSIYEDTKQLVLGVVQLSYDDYLVYDEIIEMKFVKSVTHAIEGLGYVLREHANFRIHIALAFVAIVLGISLKLSNLELSILVITITLVLMAEILNTAVEELSDLITLRWSKHAKVAKDVSAGMVFLTSICAAIVGWLLFIPKLN</sequence>
<keyword evidence="9 17" id="KW-0067">ATP-binding</keyword>
<keyword evidence="18" id="KW-0479">Metal-binding</keyword>
<accession>A0A2H0BW69</accession>
<evidence type="ECO:0000256" key="5">
    <source>
        <dbReference type="ARBA" id="ARBA00022679"/>
    </source>
</evidence>
<feature type="transmembrane region" description="Helical" evidence="19">
    <location>
        <begin position="72"/>
        <end position="91"/>
    </location>
</feature>
<dbReference type="Proteomes" id="UP000231246">
    <property type="component" value="Unassembled WGS sequence"/>
</dbReference>
<dbReference type="GO" id="GO:0016301">
    <property type="term" value="F:kinase activity"/>
    <property type="evidence" value="ECO:0007669"/>
    <property type="project" value="UniProtKB-KW"/>
</dbReference>
<evidence type="ECO:0000256" key="19">
    <source>
        <dbReference type="SAM" id="Phobius"/>
    </source>
</evidence>